<sequence length="325" mass="36853">MQPKSARAYSPHENKKRVLNFTAVTPRISIPKPPQTIRIKYVTNFNSTEKGSFGDDAPKFTIGVRKNDYKDPYAIPGPSDYTMPNLDAGKIPYKIPRSPRKDTTENYTANIDFIMPPPLKSVAVKIPNSPRQPLYELSDAPGPCKYNIPYGLTPRGHKISVAKTRDVFEPVLSNSLGPGCYDIHYDNTITGVSAKISTDPKRGDWMIASKNPGPGEYTPVDKVKEPSYLIGKKSRPSKHRQENQPNSNLYAIDAFYINLPKSIDPKEVLMYLTEEPAVREFIHEIGEIVFDRKPDDPIGYIRNYYSQFKPNRQDINKVKKNLEMF</sequence>
<dbReference type="EMBL" id="DS113886">
    <property type="protein sequence ID" value="EAX93898.1"/>
    <property type="molecule type" value="Genomic_DNA"/>
</dbReference>
<organism evidence="1 2">
    <name type="scientific">Trichomonas vaginalis (strain ATCC PRA-98 / G3)</name>
    <dbReference type="NCBI Taxonomy" id="412133"/>
    <lineage>
        <taxon>Eukaryota</taxon>
        <taxon>Metamonada</taxon>
        <taxon>Parabasalia</taxon>
        <taxon>Trichomonadida</taxon>
        <taxon>Trichomonadidae</taxon>
        <taxon>Trichomonas</taxon>
    </lineage>
</organism>
<accession>A2FMG5</accession>
<dbReference type="KEGG" id="tva:4751623"/>
<evidence type="ECO:0000313" key="1">
    <source>
        <dbReference type="EMBL" id="EAX93898.1"/>
    </source>
</evidence>
<evidence type="ECO:0000313" key="2">
    <source>
        <dbReference type="Proteomes" id="UP000001542"/>
    </source>
</evidence>
<proteinExistence type="predicted"/>
<dbReference type="VEuPathDB" id="TrichDB:TVAGG3_0395690"/>
<dbReference type="AlphaFoldDB" id="A2FMG5"/>
<dbReference type="VEuPathDB" id="TrichDB:TVAG_131860"/>
<keyword evidence="2" id="KW-1185">Reference proteome</keyword>
<dbReference type="InParanoid" id="A2FMG5"/>
<dbReference type="Proteomes" id="UP000001542">
    <property type="component" value="Unassembled WGS sequence"/>
</dbReference>
<name>A2FMG5_TRIV3</name>
<dbReference type="OrthoDB" id="10588649at2759"/>
<dbReference type="RefSeq" id="XP_001306828.1">
    <property type="nucleotide sequence ID" value="XM_001306827.1"/>
</dbReference>
<gene>
    <name evidence="1" type="ORF">TVAG_131860</name>
</gene>
<dbReference type="Pfam" id="PF07004">
    <property type="entry name" value="SHIPPO-rpt"/>
    <property type="match status" value="2"/>
</dbReference>
<protein>
    <submittedName>
        <fullName evidence="1">Uncharacterized protein</fullName>
    </submittedName>
</protein>
<dbReference type="InterPro" id="IPR010736">
    <property type="entry name" value="SHIPPO-rpt"/>
</dbReference>
<reference evidence="1" key="2">
    <citation type="journal article" date="2007" name="Science">
        <title>Draft genome sequence of the sexually transmitted pathogen Trichomonas vaginalis.</title>
        <authorList>
            <person name="Carlton J.M."/>
            <person name="Hirt R.P."/>
            <person name="Silva J.C."/>
            <person name="Delcher A.L."/>
            <person name="Schatz M."/>
            <person name="Zhao Q."/>
            <person name="Wortman J.R."/>
            <person name="Bidwell S.L."/>
            <person name="Alsmark U.C.M."/>
            <person name="Besteiro S."/>
            <person name="Sicheritz-Ponten T."/>
            <person name="Noel C.J."/>
            <person name="Dacks J.B."/>
            <person name="Foster P.G."/>
            <person name="Simillion C."/>
            <person name="Van de Peer Y."/>
            <person name="Miranda-Saavedra D."/>
            <person name="Barton G.J."/>
            <person name="Westrop G.D."/>
            <person name="Mueller S."/>
            <person name="Dessi D."/>
            <person name="Fiori P.L."/>
            <person name="Ren Q."/>
            <person name="Paulsen I."/>
            <person name="Zhang H."/>
            <person name="Bastida-Corcuera F.D."/>
            <person name="Simoes-Barbosa A."/>
            <person name="Brown M.T."/>
            <person name="Hayes R.D."/>
            <person name="Mukherjee M."/>
            <person name="Okumura C.Y."/>
            <person name="Schneider R."/>
            <person name="Smith A.J."/>
            <person name="Vanacova S."/>
            <person name="Villalvazo M."/>
            <person name="Haas B.J."/>
            <person name="Pertea M."/>
            <person name="Feldblyum T.V."/>
            <person name="Utterback T.R."/>
            <person name="Shu C.L."/>
            <person name="Osoegawa K."/>
            <person name="de Jong P.J."/>
            <person name="Hrdy I."/>
            <person name="Horvathova L."/>
            <person name="Zubacova Z."/>
            <person name="Dolezal P."/>
            <person name="Malik S.B."/>
            <person name="Logsdon J.M. Jr."/>
            <person name="Henze K."/>
            <person name="Gupta A."/>
            <person name="Wang C.C."/>
            <person name="Dunne R.L."/>
            <person name="Upcroft J.A."/>
            <person name="Upcroft P."/>
            <person name="White O."/>
            <person name="Salzberg S.L."/>
            <person name="Tang P."/>
            <person name="Chiu C.-H."/>
            <person name="Lee Y.-S."/>
            <person name="Embley T.M."/>
            <person name="Coombs G.H."/>
            <person name="Mottram J.C."/>
            <person name="Tachezy J."/>
            <person name="Fraser-Liggett C.M."/>
            <person name="Johnson P.J."/>
        </authorList>
    </citation>
    <scope>NUCLEOTIDE SEQUENCE [LARGE SCALE GENOMIC DNA]</scope>
    <source>
        <strain evidence="1">G3</strain>
    </source>
</reference>
<reference evidence="1" key="1">
    <citation type="submission" date="2006-10" db="EMBL/GenBank/DDBJ databases">
        <authorList>
            <person name="Amadeo P."/>
            <person name="Zhao Q."/>
            <person name="Wortman J."/>
            <person name="Fraser-Liggett C."/>
            <person name="Carlton J."/>
        </authorList>
    </citation>
    <scope>NUCLEOTIDE SEQUENCE</scope>
    <source>
        <strain evidence="1">G3</strain>
    </source>
</reference>